<dbReference type="RefSeq" id="XP_020307310.1">
    <property type="nucleotide sequence ID" value="XM_020449190.1"/>
</dbReference>
<dbReference type="KEGG" id="loa:LOAG_16536"/>
<organism evidence="1">
    <name type="scientific">Loa loa</name>
    <name type="common">Eye worm</name>
    <name type="synonym">Filaria loa</name>
    <dbReference type="NCBI Taxonomy" id="7209"/>
    <lineage>
        <taxon>Eukaryota</taxon>
        <taxon>Metazoa</taxon>
        <taxon>Ecdysozoa</taxon>
        <taxon>Nematoda</taxon>
        <taxon>Chromadorea</taxon>
        <taxon>Rhabditida</taxon>
        <taxon>Spirurina</taxon>
        <taxon>Spiruromorpha</taxon>
        <taxon>Filarioidea</taxon>
        <taxon>Onchocercidae</taxon>
        <taxon>Loa</taxon>
    </lineage>
</organism>
<sequence>MEKDKIDRYLTAMRRIPRTLLFNPTISKQWTNTRDEEVVVPGPLVWFWF</sequence>
<dbReference type="EMBL" id="JH712072">
    <property type="protein sequence ID" value="EJD76519.1"/>
    <property type="molecule type" value="Genomic_DNA"/>
</dbReference>
<protein>
    <submittedName>
        <fullName evidence="1">Uncharacterized protein</fullName>
    </submittedName>
</protein>
<dbReference type="GeneID" id="31251412"/>
<proteinExistence type="predicted"/>
<evidence type="ECO:0000313" key="1">
    <source>
        <dbReference type="EMBL" id="EJD76519.1"/>
    </source>
</evidence>
<dbReference type="CTD" id="31251412"/>
<gene>
    <name evidence="1" type="ORF">LOAG_16536</name>
</gene>
<name>A0A1S0ULR0_LOALO</name>
<accession>A0A1S0ULR0</accession>
<reference evidence="1" key="1">
    <citation type="submission" date="2012-04" db="EMBL/GenBank/DDBJ databases">
        <title>The Genome Sequence of Loa loa.</title>
        <authorList>
            <consortium name="The Broad Institute Genome Sequencing Platform"/>
            <consortium name="Broad Institute Genome Sequencing Center for Infectious Disease"/>
            <person name="Nutman T.B."/>
            <person name="Fink D.L."/>
            <person name="Russ C."/>
            <person name="Young S."/>
            <person name="Zeng Q."/>
            <person name="Gargeya S."/>
            <person name="Alvarado L."/>
            <person name="Berlin A."/>
            <person name="Chapman S.B."/>
            <person name="Chen Z."/>
            <person name="Freedman E."/>
            <person name="Gellesch M."/>
            <person name="Goldberg J."/>
            <person name="Griggs A."/>
            <person name="Gujja S."/>
            <person name="Heilman E.R."/>
            <person name="Heiman D."/>
            <person name="Howarth C."/>
            <person name="Mehta T."/>
            <person name="Neiman D."/>
            <person name="Pearson M."/>
            <person name="Roberts A."/>
            <person name="Saif S."/>
            <person name="Shea T."/>
            <person name="Shenoy N."/>
            <person name="Sisk P."/>
            <person name="Stolte C."/>
            <person name="Sykes S."/>
            <person name="White J."/>
            <person name="Yandava C."/>
            <person name="Haas B."/>
            <person name="Henn M.R."/>
            <person name="Nusbaum C."/>
            <person name="Birren B."/>
        </authorList>
    </citation>
    <scope>NUCLEOTIDE SEQUENCE [LARGE SCALE GENOMIC DNA]</scope>
</reference>
<dbReference type="InParanoid" id="A0A1S0ULR0"/>
<dbReference type="AlphaFoldDB" id="A0A1S0ULR0"/>